<organism evidence="1 2">
    <name type="scientific">Pandoravirus japonicus</name>
    <dbReference type="NCBI Taxonomy" id="2823154"/>
    <lineage>
        <taxon>Viruses</taxon>
        <taxon>Pandoravirus</taxon>
    </lineage>
</organism>
<evidence type="ECO:0000313" key="2">
    <source>
        <dbReference type="Proteomes" id="UP001253637"/>
    </source>
</evidence>
<evidence type="ECO:0008006" key="3">
    <source>
        <dbReference type="Google" id="ProtNLM"/>
    </source>
</evidence>
<dbReference type="SUPFAM" id="SSF48403">
    <property type="entry name" value="Ankyrin repeat"/>
    <property type="match status" value="1"/>
</dbReference>
<sequence>MRAAVLERVESARDFAACMASSRLFYEAASDTERRMWRYAPDRTGAPNVFDSDEPVAVVAAVWRRWAHRLDLDYEHIVDGPAQNGRLDVVRLAWAIAGLADGAPAPVRCLCPQWRMCACDSPKDAQAMRHKAAGEALCVAAGAGHLDVVFYMISASAALVDARSHALCAAARHAPIDVIEALLGAWAADDETIARMIDHALDFDRPEVVIWLHDSGWLTAEAAAPFLARLVLVAAACARASDFESAWRLLAARDPDLGRCWWRATMLRAGHTGNVDALAWLLDSPPDPGMPPSSPSANNASYALIGAIEHGHRDAALLLRDRGVSVSVTGLACALRQAKANGHADAVVPLCEAFCTAASAEAGCRLAECACAMDHADLLAFACDRFGPHLAPHARRSARAYGSGKCSAVLLWLDQHFPA</sequence>
<dbReference type="InterPro" id="IPR036770">
    <property type="entry name" value="Ankyrin_rpt-contain_sf"/>
</dbReference>
<protein>
    <recommendedName>
        <fullName evidence="3">Ankyrin repeat domain containing protein</fullName>
    </recommendedName>
</protein>
<name>A0A811BP43_9VIRU</name>
<dbReference type="Proteomes" id="UP001253637">
    <property type="component" value="Segment"/>
</dbReference>
<dbReference type="Gene3D" id="1.25.40.20">
    <property type="entry name" value="Ankyrin repeat-containing domain"/>
    <property type="match status" value="2"/>
</dbReference>
<proteinExistence type="predicted"/>
<accession>A0A811BP43</accession>
<reference evidence="1" key="1">
    <citation type="submission" date="2021-04" db="EMBL/GenBank/DDBJ databases">
        <title>Draft Genome Sequence of Pandoravirus japonicus, Isolated from the Sabaishi River of Niigata, Japan.</title>
        <authorList>
            <person name="Hosokawa N."/>
            <person name="Takahashi H."/>
            <person name="Aoki K."/>
            <person name="Takemura M."/>
        </authorList>
    </citation>
    <scope>NUCLEOTIDE SEQUENCE</scope>
</reference>
<evidence type="ECO:0000313" key="1">
    <source>
        <dbReference type="EMBL" id="BCU02736.1"/>
    </source>
</evidence>
<dbReference type="EMBL" id="LC625835">
    <property type="protein sequence ID" value="BCU02736.1"/>
    <property type="molecule type" value="Genomic_DNA"/>
</dbReference>